<dbReference type="EMBL" id="CAJHIT010000007">
    <property type="protein sequence ID" value="CAD6503442.1"/>
    <property type="molecule type" value="Genomic_DNA"/>
</dbReference>
<protein>
    <submittedName>
        <fullName evidence="1">BgTH12-03106</fullName>
    </submittedName>
</protein>
<name>A0A9W4D3Z2_BLUGR</name>
<dbReference type="Proteomes" id="UP000683417">
    <property type="component" value="Unassembled WGS sequence"/>
</dbReference>
<proteinExistence type="predicted"/>
<evidence type="ECO:0000313" key="2">
    <source>
        <dbReference type="Proteomes" id="UP000683417"/>
    </source>
</evidence>
<sequence length="335" mass="37248">MRYHTQFCSNDPLLTLKTQHPTHSLISTRRPSISSLSSNRPQSVCANTFYSNQAEITSRLALSRKRSRDDCEGLHHSATTFPYQPVPRYEPHQQIGKKSHQAEFERAYAPNRSVPLAGPLYGRQRARTNTKLTSTLALEKMCSTESNAPISKIRKIDTASLLEPNGPIFQTSGIPENREGSIIDSFTRHLGIGWSSLSDTDPETQAATRGWIKFIENHFPLSNVRIQLRSKGLASYLIESNEGYFLFGEDLKQGRLVSVNLEKTWINLQGACPIFEGQTIMEAAQSPSTITQPNLGHGEFSTFQSPKASTSIDLKLLGTDNSQLLPVLEVGMDLS</sequence>
<accession>A0A9W4D3Z2</accession>
<dbReference type="AlphaFoldDB" id="A0A9W4D3Z2"/>
<organism evidence="1 2">
    <name type="scientific">Blumeria graminis f. sp. triticale</name>
    <dbReference type="NCBI Taxonomy" id="1689686"/>
    <lineage>
        <taxon>Eukaryota</taxon>
        <taxon>Fungi</taxon>
        <taxon>Dikarya</taxon>
        <taxon>Ascomycota</taxon>
        <taxon>Pezizomycotina</taxon>
        <taxon>Leotiomycetes</taxon>
        <taxon>Erysiphales</taxon>
        <taxon>Erysiphaceae</taxon>
        <taxon>Blumeria</taxon>
    </lineage>
</organism>
<evidence type="ECO:0000313" key="1">
    <source>
        <dbReference type="EMBL" id="CAD6503442.1"/>
    </source>
</evidence>
<reference evidence="1" key="1">
    <citation type="submission" date="2020-10" db="EMBL/GenBank/DDBJ databases">
        <authorList>
            <person name="Muller C M."/>
        </authorList>
    </citation>
    <scope>NUCLEOTIDE SEQUENCE</scope>
    <source>
        <strain evidence="1">THUN-12</strain>
    </source>
</reference>
<comment type="caution">
    <text evidence="1">The sequence shown here is derived from an EMBL/GenBank/DDBJ whole genome shotgun (WGS) entry which is preliminary data.</text>
</comment>
<gene>
    <name evidence="1" type="ORF">BGTH12_LOCUS4800</name>
</gene>